<dbReference type="Pfam" id="PF00646">
    <property type="entry name" value="F-box"/>
    <property type="match status" value="1"/>
</dbReference>
<dbReference type="EMBL" id="PDUG01000001">
    <property type="protein sequence ID" value="PIC55381.1"/>
    <property type="molecule type" value="Genomic_DNA"/>
</dbReference>
<keyword evidence="3" id="KW-1185">Reference proteome</keyword>
<evidence type="ECO:0000313" key="3">
    <source>
        <dbReference type="Proteomes" id="UP000230233"/>
    </source>
</evidence>
<reference evidence="3" key="1">
    <citation type="submission" date="2017-10" db="EMBL/GenBank/DDBJ databases">
        <title>Rapid genome shrinkage in a self-fertile nematode reveals novel sperm competition proteins.</title>
        <authorList>
            <person name="Yin D."/>
            <person name="Schwarz E.M."/>
            <person name="Thomas C.G."/>
            <person name="Felde R.L."/>
            <person name="Korf I.F."/>
            <person name="Cutter A.D."/>
            <person name="Schartner C.M."/>
            <person name="Ralston E.J."/>
            <person name="Meyer B.J."/>
            <person name="Haag E.S."/>
        </authorList>
    </citation>
    <scope>NUCLEOTIDE SEQUENCE [LARGE SCALE GENOMIC DNA]</scope>
    <source>
        <strain evidence="3">JU1422</strain>
    </source>
</reference>
<feature type="domain" description="F-box" evidence="1">
    <location>
        <begin position="1"/>
        <end position="48"/>
    </location>
</feature>
<dbReference type="PROSITE" id="PS50181">
    <property type="entry name" value="FBOX"/>
    <property type="match status" value="1"/>
</dbReference>
<dbReference type="PANTHER" id="PTHR21503">
    <property type="entry name" value="F-BOX-CONTAINING HYPOTHETICAL PROTEIN C.ELEGANS"/>
    <property type="match status" value="1"/>
</dbReference>
<evidence type="ECO:0000259" key="1">
    <source>
        <dbReference type="PROSITE" id="PS50181"/>
    </source>
</evidence>
<evidence type="ECO:0000313" key="2">
    <source>
        <dbReference type="EMBL" id="PIC55381.1"/>
    </source>
</evidence>
<comment type="caution">
    <text evidence="2">The sequence shown here is derived from an EMBL/GenBank/DDBJ whole genome shotgun (WGS) entry which is preliminary data.</text>
</comment>
<proteinExistence type="predicted"/>
<name>A0A2G5VUL5_9PELO</name>
<protein>
    <recommendedName>
        <fullName evidence="1">F-box domain-containing protein</fullName>
    </recommendedName>
</protein>
<organism evidence="2 3">
    <name type="scientific">Caenorhabditis nigoni</name>
    <dbReference type="NCBI Taxonomy" id="1611254"/>
    <lineage>
        <taxon>Eukaryota</taxon>
        <taxon>Metazoa</taxon>
        <taxon>Ecdysozoa</taxon>
        <taxon>Nematoda</taxon>
        <taxon>Chromadorea</taxon>
        <taxon>Rhabditida</taxon>
        <taxon>Rhabditina</taxon>
        <taxon>Rhabditomorpha</taxon>
        <taxon>Rhabditoidea</taxon>
        <taxon>Rhabditidae</taxon>
        <taxon>Peloderinae</taxon>
        <taxon>Caenorhabditis</taxon>
    </lineage>
</organism>
<sequence>MILSKYPYVVQKEILDHMKYSELFLLSFASKNMKKLIKSSQMNRFQSVSLIKYTCDHRGEPWVHVHYGNNSERIMIIAKHKEDKYGYFQLKVSGKIIDFRSHPRKYRNIRLRSIENSYYPYSVASYPPSEKETVVQSIHNYFLGFFGNSMEYQWEAKYLSDESFYIPFIPQLQNVSFHIMIQMDQNFAYMENLDNLFSLSPVLKSIKLSTASTEPINPESKFYQAESIEIKQLFYASPVSFHHFKGRQLSITGVGIREDLIEFVNRWKSGEAFQKLEYLKFKVFMINPLHNGILNEIGAKYIDELKQPPAHTLPKVYHWYNERPKTKPIISHTYVVRETDNRVASILIGERTLYFGVWNETEEEFLEMVK</sequence>
<dbReference type="PANTHER" id="PTHR21503:SF8">
    <property type="entry name" value="F-BOX ASSOCIATED DOMAIN-CONTAINING PROTEIN-RELATED"/>
    <property type="match status" value="1"/>
</dbReference>
<dbReference type="InterPro" id="IPR001810">
    <property type="entry name" value="F-box_dom"/>
</dbReference>
<dbReference type="AlphaFoldDB" id="A0A2G5VUL5"/>
<accession>A0A2G5VUL5</accession>
<dbReference type="Proteomes" id="UP000230233">
    <property type="component" value="Chromosome I"/>
</dbReference>
<gene>
    <name evidence="2" type="primary">Cnig_chr_I.g677</name>
    <name evidence="2" type="ORF">B9Z55_000677</name>
</gene>